<evidence type="ECO:0000313" key="8">
    <source>
        <dbReference type="Proteomes" id="UP000541558"/>
    </source>
</evidence>
<dbReference type="PANTHER" id="PTHR13251">
    <property type="entry name" value="EPILEPSY HOLOPROSENCEPHALY CANDIDATE 1/TMEM1"/>
    <property type="match status" value="1"/>
</dbReference>
<dbReference type="AlphaFoldDB" id="A0A8H5BK34"/>
<dbReference type="GO" id="GO:1990071">
    <property type="term" value="C:TRAPPII protein complex"/>
    <property type="evidence" value="ECO:0007669"/>
    <property type="project" value="InterPro"/>
</dbReference>
<dbReference type="GO" id="GO:0006891">
    <property type="term" value="P:intra-Golgi vesicle-mediated transport"/>
    <property type="evidence" value="ECO:0007669"/>
    <property type="project" value="TreeGrafter"/>
</dbReference>
<dbReference type="InterPro" id="IPR055505">
    <property type="entry name" value="DUF7077"/>
</dbReference>
<dbReference type="InterPro" id="IPR056913">
    <property type="entry name" value="TRAPPC10/Trs130_N"/>
</dbReference>
<feature type="domain" description="TRAPPC10/Trs130 N-terminal" evidence="5">
    <location>
        <begin position="18"/>
        <end position="316"/>
    </location>
</feature>
<comment type="subcellular location">
    <subcellularLocation>
        <location evidence="1">Golgi apparatus</location>
    </subcellularLocation>
</comment>
<accession>A0A8H5BK34</accession>
<proteinExistence type="predicted"/>
<evidence type="ECO:0000259" key="5">
    <source>
        <dbReference type="Pfam" id="PF23036"/>
    </source>
</evidence>
<keyword evidence="2" id="KW-0813">Transport</keyword>
<evidence type="ECO:0000313" key="7">
    <source>
        <dbReference type="EMBL" id="KAF5324830.1"/>
    </source>
</evidence>
<evidence type="ECO:0000256" key="1">
    <source>
        <dbReference type="ARBA" id="ARBA00004555"/>
    </source>
</evidence>
<evidence type="ECO:0008006" key="9">
    <source>
        <dbReference type="Google" id="ProtNLM"/>
    </source>
</evidence>
<protein>
    <recommendedName>
        <fullName evidence="9">Trafficking protein particle complex subunit 10</fullName>
    </recommendedName>
</protein>
<dbReference type="Pfam" id="PF23274">
    <property type="entry name" value="DUF7077"/>
    <property type="match status" value="1"/>
</dbReference>
<dbReference type="Proteomes" id="UP000541558">
    <property type="component" value="Unassembled WGS sequence"/>
</dbReference>
<dbReference type="PANTHER" id="PTHR13251:SF3">
    <property type="entry name" value="TRAFFICKING PROTEIN PARTICLE COMPLEX SUBUNIT 10"/>
    <property type="match status" value="1"/>
</dbReference>
<evidence type="ECO:0000259" key="6">
    <source>
        <dbReference type="Pfam" id="PF23274"/>
    </source>
</evidence>
<keyword evidence="8" id="KW-1185">Reference proteome</keyword>
<organism evidence="7 8">
    <name type="scientific">Ephemerocybe angulata</name>
    <dbReference type="NCBI Taxonomy" id="980116"/>
    <lineage>
        <taxon>Eukaryota</taxon>
        <taxon>Fungi</taxon>
        <taxon>Dikarya</taxon>
        <taxon>Basidiomycota</taxon>
        <taxon>Agaricomycotina</taxon>
        <taxon>Agaricomycetes</taxon>
        <taxon>Agaricomycetidae</taxon>
        <taxon>Agaricales</taxon>
        <taxon>Agaricineae</taxon>
        <taxon>Psathyrellaceae</taxon>
        <taxon>Ephemerocybe</taxon>
    </lineage>
</organism>
<feature type="domain" description="DUF7077" evidence="6">
    <location>
        <begin position="708"/>
        <end position="812"/>
    </location>
</feature>
<dbReference type="EMBL" id="JAACJK010000164">
    <property type="protein sequence ID" value="KAF5324830.1"/>
    <property type="molecule type" value="Genomic_DNA"/>
</dbReference>
<evidence type="ECO:0000256" key="2">
    <source>
        <dbReference type="ARBA" id="ARBA00022448"/>
    </source>
</evidence>
<feature type="domain" description="TRAPPC10/Trs130 C-terminal" evidence="4">
    <location>
        <begin position="1016"/>
        <end position="1162"/>
    </location>
</feature>
<reference evidence="7 8" key="1">
    <citation type="journal article" date="2020" name="ISME J.">
        <title>Uncovering the hidden diversity of litter-decomposition mechanisms in mushroom-forming fungi.</title>
        <authorList>
            <person name="Floudas D."/>
            <person name="Bentzer J."/>
            <person name="Ahren D."/>
            <person name="Johansson T."/>
            <person name="Persson P."/>
            <person name="Tunlid A."/>
        </authorList>
    </citation>
    <scope>NUCLEOTIDE SEQUENCE [LARGE SCALE GENOMIC DNA]</scope>
    <source>
        <strain evidence="7 8">CBS 175.51</strain>
    </source>
</reference>
<dbReference type="InterPro" id="IPR022233">
    <property type="entry name" value="TRAPPC10/Trs130_C"/>
</dbReference>
<comment type="caution">
    <text evidence="7">The sequence shown here is derived from an EMBL/GenBank/DDBJ whole genome shotgun (WGS) entry which is preliminary data.</text>
</comment>
<sequence>MDQRVLVSHTAPKDFHGTHNWNKVCSSIASQLPLRNVNLKSALRNATTTVIDLNVALVALESVRDDGVSQIPGSILEKPLLHLYILYCQDDDLETYRTSLKKEVKDWHTLVTSKKQPEWLILQIVRPPDPSKTQSRNVFKFAGTVQSKLKTDFNTDDRDRVVQLTYVSDNANDLIWAEFFNKFKEGISNAFANAISVRREEVRRSEGQQAMPGWNFCTFFVLKESLATSYEGVNLFEDALYQYEELESLFLHVSRERNFSWFGALITPGEGDDSAPLLSISKKPYRDLILANTISVFDFRIYILSRRCELLAKMGCLSDVPRKVATFLGAFGKRLFEIEAHFPKFWIESWIYSGAITAVEQCAAWQRQYDPEAIDKAAVDSGNGELLDLARSQLEVIGIELGYLPKEPPFSIALPKRTRRASLAPANITISSEDINAILQSQGAFYDIYIRLTNQALTSYAEGGRRKFGLKLHGALAALDLHRGNLAKALSTFASLPAHYAPHFWNSLESYMLSRALDTHDLSQKPRDVEWMHILLAFLKAFVEHRGADMLVPTLAEGGKEEYGYLEGFVKALKEASEGSENETKHPDHPALSVKTEMKAKLAEDRDGSYLDVTVKNHLPCDFPADEITVYLQGRETDRHRFSTTVEKLSPGKTRLTLFCPVPASGLFLVESSEIRAGKLLLQYPQRKTPGKAISQHQVVKIPPDPLALNVRIFQSRKVELDRRCLSLKIWSGRNAISRLELKLSAPSVTFRYRDAVLDEEAEKVEFETGLTLIVKDLGKDKAVGFSIPYVEAAAVQNMRIEVEVSYTTTDEPDLEREVHLVSSLSPSLPVSVNVQDWFRESRLISTFSVSSTTHQHVRVAETQLIVPEAIDTIKATPCAIRKGTITVTPSQPARFMFALDSVAGPVKESLLFIVKYRLLREEVAYIIEDQVRATIDEAKKSQDIRPIAVANLIESLERDSSWVPMYNITGEIEVPEVKRSSTEEVAEVVENAKQRLLEYRHPESPTGVWRELRLPVDVPVKAIVAITSLNLIGTPFNPHIGPDSKVPLYAGQPISAELRIHTTFRWGLDQDTSRAYLLNYQIEDMTREWLIGGLKQGDFLAKSEETHIVPITLMALHHGEFALPKIKVDGQLGPRDLTAGGQVPPSVETYQSHSAVKVLVLPRGGRSTFVVGMGSEFDA</sequence>
<keyword evidence="3" id="KW-0333">Golgi apparatus</keyword>
<dbReference type="Pfam" id="PF12584">
    <property type="entry name" value="TRAPPC10"/>
    <property type="match status" value="1"/>
</dbReference>
<dbReference type="Pfam" id="PF23036">
    <property type="entry name" value="TRAPPC10_1st"/>
    <property type="match status" value="1"/>
</dbReference>
<evidence type="ECO:0000259" key="4">
    <source>
        <dbReference type="Pfam" id="PF12584"/>
    </source>
</evidence>
<name>A0A8H5BK34_9AGAR</name>
<dbReference type="GO" id="GO:0005829">
    <property type="term" value="C:cytosol"/>
    <property type="evidence" value="ECO:0007669"/>
    <property type="project" value="GOC"/>
</dbReference>
<gene>
    <name evidence="7" type="ORF">D9611_004254</name>
</gene>
<dbReference type="InterPro" id="IPR045126">
    <property type="entry name" value="TRAPPC10/Trs130"/>
</dbReference>
<evidence type="ECO:0000256" key="3">
    <source>
        <dbReference type="ARBA" id="ARBA00023034"/>
    </source>
</evidence>
<dbReference type="OrthoDB" id="10256906at2759"/>
<dbReference type="GO" id="GO:0034498">
    <property type="term" value="P:early endosome to Golgi transport"/>
    <property type="evidence" value="ECO:0007669"/>
    <property type="project" value="TreeGrafter"/>
</dbReference>